<evidence type="ECO:0000313" key="2">
    <source>
        <dbReference type="Proteomes" id="UP000009038"/>
    </source>
</evidence>
<sequence length="270" mass="30091">MQWGIESLNAEGIHQIFGVLPPAPADINHDTCTMYQLPFEVLFDLQAPEDEISAAIELSRFADMCALTSLESQMARRIKEISKANPEPQPFTGKHVDMNTYCLTPEHIIWATFLPDGHAVRHVLAAASIDGYFRDENHKFEEVQAYPTFGADVLQETIQLVNLLLEKNADAESEGINGWTPLLWAAANGCEGDNNGRTPLTWAARNGHEGTVKGMPIYGVALRHGYNIKHLSPRQGFAWQPPAQRTLATLDRREATDRVIYQDPNESTPD</sequence>
<name>G3Y6F6_ASPNA</name>
<organism evidence="1 2">
    <name type="scientific">Aspergillus niger (strain ATCC 1015 / CBS 113.46 / FGSC A1144 / LSHB Ac4 / NCTC 3858a / NRRL 328 / USDA 3528.7)</name>
    <dbReference type="NCBI Taxonomy" id="380704"/>
    <lineage>
        <taxon>Eukaryota</taxon>
        <taxon>Fungi</taxon>
        <taxon>Dikarya</taxon>
        <taxon>Ascomycota</taxon>
        <taxon>Pezizomycotina</taxon>
        <taxon>Eurotiomycetes</taxon>
        <taxon>Eurotiomycetidae</taxon>
        <taxon>Eurotiales</taxon>
        <taxon>Aspergillaceae</taxon>
        <taxon>Aspergillus</taxon>
        <taxon>Aspergillus subgen. Circumdati</taxon>
    </lineage>
</organism>
<dbReference type="EMBL" id="ACJE01000013">
    <property type="protein sequence ID" value="EHA22171.1"/>
    <property type="molecule type" value="Genomic_DNA"/>
</dbReference>
<protein>
    <submittedName>
        <fullName evidence="1">Uncharacterized protein</fullName>
    </submittedName>
</protein>
<dbReference type="Pfam" id="PF12796">
    <property type="entry name" value="Ank_2"/>
    <property type="match status" value="1"/>
</dbReference>
<accession>G3Y6F6</accession>
<dbReference type="SUPFAM" id="SSF48403">
    <property type="entry name" value="Ankyrin repeat"/>
    <property type="match status" value="1"/>
</dbReference>
<comment type="caution">
    <text evidence="1">The sequence shown here is derived from an EMBL/GenBank/DDBJ whole genome shotgun (WGS) entry which is preliminary data.</text>
</comment>
<reference evidence="1 2" key="1">
    <citation type="journal article" date="2011" name="Genome Res.">
        <title>Comparative genomics of citric-acid-producing Aspergillus niger ATCC 1015 versus enzyme-producing CBS 513.88.</title>
        <authorList>
            <person name="Andersen M.R."/>
            <person name="Salazar M.P."/>
            <person name="Schaap P.J."/>
            <person name="van de Vondervoort P.J."/>
            <person name="Culley D."/>
            <person name="Thykaer J."/>
            <person name="Frisvad J.C."/>
            <person name="Nielsen K.F."/>
            <person name="Albang R."/>
            <person name="Albermann K."/>
            <person name="Berka R.M."/>
            <person name="Braus G.H."/>
            <person name="Braus-Stromeyer S.A."/>
            <person name="Corrochano L.M."/>
            <person name="Dai Z."/>
            <person name="van Dijck P.W."/>
            <person name="Hofmann G."/>
            <person name="Lasure L.L."/>
            <person name="Magnuson J.K."/>
            <person name="Menke H."/>
            <person name="Meijer M."/>
            <person name="Meijer S.L."/>
            <person name="Nielsen J.B."/>
            <person name="Nielsen M.L."/>
            <person name="van Ooyen A.J."/>
            <person name="Pel H.J."/>
            <person name="Poulsen L."/>
            <person name="Samson R.A."/>
            <person name="Stam H."/>
            <person name="Tsang A."/>
            <person name="van den Brink J.M."/>
            <person name="Atkins A."/>
            <person name="Aerts A."/>
            <person name="Shapiro H."/>
            <person name="Pangilinan J."/>
            <person name="Salamov A."/>
            <person name="Lou Y."/>
            <person name="Lindquist E."/>
            <person name="Lucas S."/>
            <person name="Grimwood J."/>
            <person name="Grigoriev I.V."/>
            <person name="Kubicek C.P."/>
            <person name="Martinez D."/>
            <person name="van Peij N.N."/>
            <person name="Roubos J.A."/>
            <person name="Nielsen J."/>
            <person name="Baker S.E."/>
        </authorList>
    </citation>
    <scope>NUCLEOTIDE SEQUENCE [LARGE SCALE GENOMIC DNA]</scope>
    <source>
        <strain evidence="2">ATCC 1015 / CBS 113.46 / FGSC A1144 / LSHB Ac4 / NCTC 3858a / NRRL 328 / USDA 3528.7</strain>
    </source>
</reference>
<dbReference type="InterPro" id="IPR002110">
    <property type="entry name" value="Ankyrin_rpt"/>
</dbReference>
<evidence type="ECO:0000313" key="1">
    <source>
        <dbReference type="EMBL" id="EHA22171.1"/>
    </source>
</evidence>
<proteinExistence type="predicted"/>
<dbReference type="Proteomes" id="UP000009038">
    <property type="component" value="Unassembled WGS sequence"/>
</dbReference>
<dbReference type="AlphaFoldDB" id="G3Y6F6"/>
<dbReference type="InterPro" id="IPR036770">
    <property type="entry name" value="Ankyrin_rpt-contain_sf"/>
</dbReference>
<gene>
    <name evidence="1" type="ORF">ASPNIDRAFT_40909</name>
</gene>
<dbReference type="OrthoDB" id="194443at2759"/>
<dbReference type="Gene3D" id="1.25.40.20">
    <property type="entry name" value="Ankyrin repeat-containing domain"/>
    <property type="match status" value="1"/>
</dbReference>
<dbReference type="HOGENOM" id="CLU_1030473_0_0_1"/>
<dbReference type="VEuPathDB" id="FungiDB:ASPNIDRAFT2_1090911"/>